<evidence type="ECO:0000313" key="3">
    <source>
        <dbReference type="Proteomes" id="UP000694460"/>
    </source>
</evidence>
<proteinExistence type="predicted"/>
<keyword evidence="1" id="KW-0732">Signal</keyword>
<evidence type="ECO:0008006" key="4">
    <source>
        <dbReference type="Google" id="ProtNLM"/>
    </source>
</evidence>
<keyword evidence="3" id="KW-1185">Reference proteome</keyword>
<comment type="caution">
    <text evidence="2">The sequence shown here is derived from an EMBL/GenBank/DDBJ whole genome shotgun (WGS) entry which is preliminary data.</text>
</comment>
<organism evidence="2 3">
    <name type="scientific">Mycolicibacterium lutetiense</name>
    <dbReference type="NCBI Taxonomy" id="1641992"/>
    <lineage>
        <taxon>Bacteria</taxon>
        <taxon>Bacillati</taxon>
        <taxon>Actinomycetota</taxon>
        <taxon>Actinomycetes</taxon>
        <taxon>Mycobacteriales</taxon>
        <taxon>Mycobacteriaceae</taxon>
        <taxon>Mycolicibacterium</taxon>
    </lineage>
</organism>
<feature type="signal peptide" evidence="1">
    <location>
        <begin position="1"/>
        <end position="35"/>
    </location>
</feature>
<name>A0ABS4ZLY1_9MYCO</name>
<evidence type="ECO:0000313" key="2">
    <source>
        <dbReference type="EMBL" id="MBP2450430.1"/>
    </source>
</evidence>
<accession>A0ABS4ZLY1</accession>
<dbReference type="Proteomes" id="UP000694460">
    <property type="component" value="Unassembled WGS sequence"/>
</dbReference>
<sequence>MAGPVGTNMYGLTGAALAGTALSALALGFPVPALAAPSGVGSAQDTADELERQGFDVIIYRAGTAALDRCTVSSVRPAQVLRQTVYLSAIC</sequence>
<evidence type="ECO:0000256" key="1">
    <source>
        <dbReference type="SAM" id="SignalP"/>
    </source>
</evidence>
<dbReference type="RefSeq" id="WP_307869938.1">
    <property type="nucleotide sequence ID" value="NZ_JAGIOP010000001.1"/>
</dbReference>
<dbReference type="EMBL" id="JAGIOP010000001">
    <property type="protein sequence ID" value="MBP2450430.1"/>
    <property type="molecule type" value="Genomic_DNA"/>
</dbReference>
<feature type="chain" id="PRO_5046464726" description="PASTA domain-containing protein" evidence="1">
    <location>
        <begin position="36"/>
        <end position="91"/>
    </location>
</feature>
<protein>
    <recommendedName>
        <fullName evidence="4">PASTA domain-containing protein</fullName>
    </recommendedName>
</protein>
<gene>
    <name evidence="2" type="ORF">JOF57_000315</name>
</gene>
<reference evidence="2 3" key="1">
    <citation type="submission" date="2021-03" db="EMBL/GenBank/DDBJ databases">
        <title>Sequencing the genomes of 1000 actinobacteria strains.</title>
        <authorList>
            <person name="Klenk H.-P."/>
        </authorList>
    </citation>
    <scope>NUCLEOTIDE SEQUENCE [LARGE SCALE GENOMIC DNA]</scope>
    <source>
        <strain evidence="2 3">DSM 46713</strain>
    </source>
</reference>